<dbReference type="Gene3D" id="3.30.530.20">
    <property type="match status" value="1"/>
</dbReference>
<accession>A0A7Y9E809</accession>
<dbReference type="AlphaFoldDB" id="A0A7Y9E809"/>
<gene>
    <name evidence="1" type="ORF">BJZ21_002760</name>
</gene>
<proteinExistence type="predicted"/>
<keyword evidence="2" id="KW-1185">Reference proteome</keyword>
<dbReference type="InterPro" id="IPR019587">
    <property type="entry name" value="Polyketide_cyclase/dehydratase"/>
</dbReference>
<dbReference type="CDD" id="cd07812">
    <property type="entry name" value="SRPBCC"/>
    <property type="match status" value="1"/>
</dbReference>
<name>A0A7Y9E809_9ACTN</name>
<dbReference type="InterPro" id="IPR023393">
    <property type="entry name" value="START-like_dom_sf"/>
</dbReference>
<protein>
    <submittedName>
        <fullName evidence="1">Uncharacterized protein YndB with AHSA1/START domain</fullName>
    </submittedName>
</protein>
<evidence type="ECO:0000313" key="2">
    <source>
        <dbReference type="Proteomes" id="UP000535511"/>
    </source>
</evidence>
<reference evidence="1 2" key="1">
    <citation type="submission" date="2020-07" db="EMBL/GenBank/DDBJ databases">
        <title>Sequencing the genomes of 1000 actinobacteria strains.</title>
        <authorList>
            <person name="Klenk H.-P."/>
        </authorList>
    </citation>
    <scope>NUCLEOTIDE SEQUENCE [LARGE SCALE GENOMIC DNA]</scope>
    <source>
        <strain evidence="1 2">DSM 21350</strain>
    </source>
</reference>
<dbReference type="SUPFAM" id="SSF55961">
    <property type="entry name" value="Bet v1-like"/>
    <property type="match status" value="1"/>
</dbReference>
<organism evidence="1 2">
    <name type="scientific">Nocardioides panaciterrulae</name>
    <dbReference type="NCBI Taxonomy" id="661492"/>
    <lineage>
        <taxon>Bacteria</taxon>
        <taxon>Bacillati</taxon>
        <taxon>Actinomycetota</taxon>
        <taxon>Actinomycetes</taxon>
        <taxon>Propionibacteriales</taxon>
        <taxon>Nocardioidaceae</taxon>
        <taxon>Nocardioides</taxon>
    </lineage>
</organism>
<sequence length="150" mass="16733">MSHNTRVIATTPDRVWAVLADGWLYPLWVVGATRMREVDDDWPAAGSLLHHSVGVWPLVINDNTEVLECEPGRRLLLRARGWPPGEADVELTLREVEGGTEVLMLEDVTSGPAKIVPKPVRAPLIAWRNTESLRRLAFLAERRAARRGDG</sequence>
<evidence type="ECO:0000313" key="1">
    <source>
        <dbReference type="EMBL" id="NYD42677.1"/>
    </source>
</evidence>
<comment type="caution">
    <text evidence="1">The sequence shown here is derived from an EMBL/GenBank/DDBJ whole genome shotgun (WGS) entry which is preliminary data.</text>
</comment>
<dbReference type="RefSeq" id="WP_179664284.1">
    <property type="nucleotide sequence ID" value="NZ_JACCBG010000001.1"/>
</dbReference>
<dbReference type="EMBL" id="JACCBG010000001">
    <property type="protein sequence ID" value="NYD42677.1"/>
    <property type="molecule type" value="Genomic_DNA"/>
</dbReference>
<dbReference type="Pfam" id="PF10604">
    <property type="entry name" value="Polyketide_cyc2"/>
    <property type="match status" value="1"/>
</dbReference>
<dbReference type="Proteomes" id="UP000535511">
    <property type="component" value="Unassembled WGS sequence"/>
</dbReference>